<evidence type="ECO:0000256" key="2">
    <source>
        <dbReference type="ARBA" id="ARBA00023004"/>
    </source>
</evidence>
<protein>
    <submittedName>
        <fullName evidence="6">Redox-sensitive transcriptional activator SoxR</fullName>
    </submittedName>
</protein>
<dbReference type="InterPro" id="IPR010211">
    <property type="entry name" value="Redox-sen_tscrpt-act_SoxR"/>
</dbReference>
<comment type="caution">
    <text evidence="6">The sequence shown here is derived from an EMBL/GenBank/DDBJ whole genome shotgun (WGS) entry which is preliminary data.</text>
</comment>
<keyword evidence="1" id="KW-0479">Metal-binding</keyword>
<dbReference type="PANTHER" id="PTHR30204">
    <property type="entry name" value="REDOX-CYCLING DRUG-SENSING TRANSCRIPTIONAL ACTIVATOR SOXR"/>
    <property type="match status" value="1"/>
</dbReference>
<dbReference type="InterPro" id="IPR047057">
    <property type="entry name" value="MerR_fam"/>
</dbReference>
<evidence type="ECO:0000259" key="5">
    <source>
        <dbReference type="PROSITE" id="PS50937"/>
    </source>
</evidence>
<dbReference type="PANTHER" id="PTHR30204:SF0">
    <property type="entry name" value="REDOX-SENSITIVE TRANSCRIPTIONAL ACTIVATOR SOXR"/>
    <property type="match status" value="1"/>
</dbReference>
<dbReference type="Gene3D" id="1.10.1660.10">
    <property type="match status" value="1"/>
</dbReference>
<evidence type="ECO:0000313" key="7">
    <source>
        <dbReference type="Proteomes" id="UP001203945"/>
    </source>
</evidence>
<dbReference type="Pfam" id="PF13411">
    <property type="entry name" value="MerR_1"/>
    <property type="match status" value="1"/>
</dbReference>
<evidence type="ECO:0000256" key="4">
    <source>
        <dbReference type="ARBA" id="ARBA00023125"/>
    </source>
</evidence>
<dbReference type="PRINTS" id="PR00040">
    <property type="entry name" value="HTHMERR"/>
</dbReference>
<keyword evidence="7" id="KW-1185">Reference proteome</keyword>
<dbReference type="InterPro" id="IPR009061">
    <property type="entry name" value="DNA-bd_dom_put_sf"/>
</dbReference>
<evidence type="ECO:0000256" key="3">
    <source>
        <dbReference type="ARBA" id="ARBA00023014"/>
    </source>
</evidence>
<proteinExistence type="predicted"/>
<feature type="domain" description="HTH merR-type" evidence="5">
    <location>
        <begin position="13"/>
        <end position="81"/>
    </location>
</feature>
<dbReference type="EMBL" id="JAKZEU010000003">
    <property type="protein sequence ID" value="MCQ0970850.1"/>
    <property type="molecule type" value="Genomic_DNA"/>
</dbReference>
<keyword evidence="3" id="KW-0411">Iron-sulfur</keyword>
<keyword evidence="4" id="KW-0238">DNA-binding</keyword>
<accession>A0ABT1MRB0</accession>
<dbReference type="RefSeq" id="WP_255329856.1">
    <property type="nucleotide sequence ID" value="NZ_JAKZEU010000003.1"/>
</dbReference>
<sequence>MNDIKTHGCHAATMGVGAVARRSGLSVSSLHFYEREGLIRSTRNSANHRMYSRATLRVLAVVKAGVEAGIPLAEIRRALGPALEGQPISRAHWDRIVAGWRADLQARIERLTVIRDRLTGCIGCGCLSLDCCAAVNPGDKAADIGPGAHAFRDCGAARDRLATQAAAD</sequence>
<keyword evidence="1" id="KW-0001">2Fe-2S</keyword>
<organism evidence="6 7">
    <name type="scientific">Paracoccus albicereus</name>
    <dbReference type="NCBI Taxonomy" id="2922394"/>
    <lineage>
        <taxon>Bacteria</taxon>
        <taxon>Pseudomonadati</taxon>
        <taxon>Pseudomonadota</taxon>
        <taxon>Alphaproteobacteria</taxon>
        <taxon>Rhodobacterales</taxon>
        <taxon>Paracoccaceae</taxon>
        <taxon>Paracoccus</taxon>
    </lineage>
</organism>
<evidence type="ECO:0000256" key="1">
    <source>
        <dbReference type="ARBA" id="ARBA00022714"/>
    </source>
</evidence>
<dbReference type="NCBIfam" id="TIGR01950">
    <property type="entry name" value="SoxR"/>
    <property type="match status" value="1"/>
</dbReference>
<gene>
    <name evidence="6" type="primary">soxR</name>
    <name evidence="6" type="ORF">MLD63_10480</name>
</gene>
<dbReference type="Proteomes" id="UP001203945">
    <property type="component" value="Unassembled WGS sequence"/>
</dbReference>
<dbReference type="PROSITE" id="PS00552">
    <property type="entry name" value="HTH_MERR_1"/>
    <property type="match status" value="1"/>
</dbReference>
<dbReference type="PROSITE" id="PS50937">
    <property type="entry name" value="HTH_MERR_2"/>
    <property type="match status" value="1"/>
</dbReference>
<dbReference type="SUPFAM" id="SSF46955">
    <property type="entry name" value="Putative DNA-binding domain"/>
    <property type="match status" value="1"/>
</dbReference>
<keyword evidence="2" id="KW-0408">Iron</keyword>
<reference evidence="6 7" key="1">
    <citation type="submission" date="2022-03" db="EMBL/GenBank/DDBJ databases">
        <authorList>
            <person name="He Y."/>
        </authorList>
    </citation>
    <scope>NUCLEOTIDE SEQUENCE [LARGE SCALE GENOMIC DNA]</scope>
    <source>
        <strain evidence="6 7">TK19116</strain>
    </source>
</reference>
<evidence type="ECO:0000313" key="6">
    <source>
        <dbReference type="EMBL" id="MCQ0970850.1"/>
    </source>
</evidence>
<name>A0ABT1MRB0_9RHOB</name>
<dbReference type="InterPro" id="IPR000551">
    <property type="entry name" value="MerR-type_HTH_dom"/>
</dbReference>
<dbReference type="SMART" id="SM00422">
    <property type="entry name" value="HTH_MERR"/>
    <property type="match status" value="1"/>
</dbReference>